<evidence type="ECO:0000256" key="4">
    <source>
        <dbReference type="ARBA" id="ARBA00022801"/>
    </source>
</evidence>
<keyword evidence="2" id="KW-0540">Nuclease</keyword>
<evidence type="ECO:0000256" key="5">
    <source>
        <dbReference type="ARBA" id="ARBA00022839"/>
    </source>
</evidence>
<evidence type="ECO:0000259" key="9">
    <source>
        <dbReference type="SMART" id="SM00479"/>
    </source>
</evidence>
<dbReference type="GeneID" id="13440580"/>
<reference evidence="10" key="2">
    <citation type="submission" date="2011-03" db="EMBL/GenBank/DDBJ databases">
        <title>Comparative genomics and transcriptomics of Neospora caninum and Toxoplasma gondii.</title>
        <authorList>
            <person name="Reid A.J."/>
            <person name="Sohal A."/>
            <person name="Harris D."/>
            <person name="Quail M."/>
            <person name="Sanders M."/>
            <person name="Berriman M."/>
            <person name="Wastling J.M."/>
            <person name="Pain A."/>
        </authorList>
    </citation>
    <scope>NUCLEOTIDE SEQUENCE</scope>
    <source>
        <strain evidence="10">Liverpool</strain>
    </source>
</reference>
<dbReference type="AlphaFoldDB" id="F0V7L2"/>
<keyword evidence="12" id="KW-1185">Reference proteome</keyword>
<dbReference type="GO" id="GO:0005737">
    <property type="term" value="C:cytoplasm"/>
    <property type="evidence" value="ECO:0007669"/>
    <property type="project" value="TreeGrafter"/>
</dbReference>
<dbReference type="PANTHER" id="PTHR13058">
    <property type="entry name" value="THREE PRIME REPAIR EXONUCLEASE 1, 2"/>
    <property type="match status" value="1"/>
</dbReference>
<accession>F0V7L2</accession>
<evidence type="ECO:0000256" key="8">
    <source>
        <dbReference type="SAM" id="MobiDB-lite"/>
    </source>
</evidence>
<sequence length="496" mass="55962">MRTAELQAEKRRSLSSEENVGMSRVAELAEKREYLGPEEQGNREKTKVEETEEGEEAEEGRSAWARPSPSRVSEICEAKASAVGPGDFVLFPLPTKTSNAAEESAGDERPEKEEAEERATEGREREDRQEVETRSRKREDGHGRERETGEGVEGEGRITEKNSIPRGYGRGEVICVHKDRVKGTVADILRYTADGKPFKGLRAGLITGIPLTGLLLLEANEHRIEPARRANSGEFSPPLSFCLRLSSFFTCSVDPKDLETTGLCIQSCEITQIGCVPRLFRDGRWHYVNCPVLRDAEAHLWGEPHVFSAYIRIHSWIPKKVRDLTGITKALLNKKGIPLETALLKWAGWAQKIANSLDYDVPIWFVAHSGSSFDIPVLLRHETSTRTALKMFSRGCFFRHVGCEYTVDTLTLSRALPWPNVREQSHSLSLLYAQLTGRSRDRNDEHNAVGDSIALAELMGKEPFLSAWQRMKVGRKLCEEFEYQRRLKFLNISPRL</sequence>
<dbReference type="GO" id="GO:0003676">
    <property type="term" value="F:nucleic acid binding"/>
    <property type="evidence" value="ECO:0007669"/>
    <property type="project" value="InterPro"/>
</dbReference>
<name>F0V7L2_NEOCL</name>
<gene>
    <name evidence="11" type="ORF">BN1204_001910</name>
    <name evidence="10" type="ORF">NCLIV_001910</name>
</gene>
<evidence type="ECO:0000313" key="12">
    <source>
        <dbReference type="Proteomes" id="UP000007494"/>
    </source>
</evidence>
<evidence type="ECO:0000313" key="10">
    <source>
        <dbReference type="EMBL" id="CBZ49703.1"/>
    </source>
</evidence>
<dbReference type="EMBL" id="LN714474">
    <property type="protein sequence ID" value="CEL64288.1"/>
    <property type="molecule type" value="Genomic_DNA"/>
</dbReference>
<feature type="compositionally biased region" description="Basic and acidic residues" evidence="8">
    <location>
        <begin position="27"/>
        <end position="49"/>
    </location>
</feature>
<dbReference type="InterPro" id="IPR040393">
    <property type="entry name" value="TREX1/2"/>
</dbReference>
<evidence type="ECO:0000256" key="1">
    <source>
        <dbReference type="ARBA" id="ARBA00001946"/>
    </source>
</evidence>
<reference evidence="11" key="4">
    <citation type="journal article" date="2015" name="PLoS ONE">
        <title>Comprehensive Evaluation of Toxoplasma gondii VEG and Neospora caninum LIV Genomes with Tachyzoite Stage Transcriptome and Proteome Defines Novel Transcript Features.</title>
        <authorList>
            <person name="Ramaprasad A."/>
            <person name="Mourier T."/>
            <person name="Naeem R."/>
            <person name="Malas T.B."/>
            <person name="Moussa E."/>
            <person name="Panigrahi A."/>
            <person name="Vermont S.J."/>
            <person name="Otto T.D."/>
            <person name="Wastling J."/>
            <person name="Pain A."/>
        </authorList>
    </citation>
    <scope>NUCLEOTIDE SEQUENCE</scope>
    <source>
        <strain evidence="11">Liverpool</strain>
    </source>
</reference>
<dbReference type="InterPro" id="IPR012337">
    <property type="entry name" value="RNaseH-like_sf"/>
</dbReference>
<dbReference type="InterPro" id="IPR013520">
    <property type="entry name" value="Ribonucl_H"/>
</dbReference>
<evidence type="ECO:0000256" key="2">
    <source>
        <dbReference type="ARBA" id="ARBA00022722"/>
    </source>
</evidence>
<dbReference type="SMART" id="SM00479">
    <property type="entry name" value="EXOIII"/>
    <property type="match status" value="1"/>
</dbReference>
<keyword evidence="3" id="KW-0479">Metal-binding</keyword>
<feature type="region of interest" description="Disordered" evidence="8">
    <location>
        <begin position="1"/>
        <end position="73"/>
    </location>
</feature>
<keyword evidence="5 11" id="KW-0269">Exonuclease</keyword>
<dbReference type="GO" id="GO:0046872">
    <property type="term" value="F:metal ion binding"/>
    <property type="evidence" value="ECO:0007669"/>
    <property type="project" value="UniProtKB-KW"/>
</dbReference>
<comment type="cofactor">
    <cofactor evidence="1">
        <name>Mg(2+)</name>
        <dbReference type="ChEBI" id="CHEBI:18420"/>
    </cofactor>
</comment>
<reference evidence="12" key="3">
    <citation type="journal article" date="2012" name="PLoS Pathog.">
        <title>Comparative genomics of the apicomplexan parasites Toxoplasma gondii and Neospora caninum: Coccidia differing in host range and transmission strategy.</title>
        <authorList>
            <person name="Reid A.J."/>
            <person name="Vermont S.J."/>
            <person name="Cotton J.A."/>
            <person name="Harris D."/>
            <person name="Hill-Cawthorne G.A."/>
            <person name="Konen-Waisman S."/>
            <person name="Latham S.M."/>
            <person name="Mourier T."/>
            <person name="Norton R."/>
            <person name="Quail M.A."/>
            <person name="Sanders M."/>
            <person name="Shanmugam D."/>
            <person name="Sohal A."/>
            <person name="Wasmuth J.D."/>
            <person name="Brunk B."/>
            <person name="Grigg M.E."/>
            <person name="Howard J.C."/>
            <person name="Parkinson J."/>
            <person name="Roos D.S."/>
            <person name="Trees A.J."/>
            <person name="Berriman M."/>
            <person name="Pain A."/>
            <person name="Wastling J.M."/>
        </authorList>
    </citation>
    <scope>NUCLEOTIDE SEQUENCE [LARGE SCALE GENOMIC DNA]</scope>
    <source>
        <strain evidence="12">Liverpool</strain>
    </source>
</reference>
<reference evidence="10" key="1">
    <citation type="submission" date="2011-02" db="EMBL/GenBank/DDBJ databases">
        <authorList>
            <person name="Aslett M."/>
        </authorList>
    </citation>
    <scope>NUCLEOTIDE SEQUENCE</scope>
    <source>
        <strain evidence="10">Liverpool</strain>
    </source>
</reference>
<dbReference type="InterPro" id="IPR036397">
    <property type="entry name" value="RNaseH_sf"/>
</dbReference>
<evidence type="ECO:0000256" key="3">
    <source>
        <dbReference type="ARBA" id="ARBA00022723"/>
    </source>
</evidence>
<protein>
    <submittedName>
        <fullName evidence="11">Exonuclease</fullName>
    </submittedName>
</protein>
<dbReference type="SUPFAM" id="SSF53098">
    <property type="entry name" value="Ribonuclease H-like"/>
    <property type="match status" value="1"/>
</dbReference>
<dbReference type="PANTHER" id="PTHR13058:SF19">
    <property type="entry name" value="LD40940P"/>
    <property type="match status" value="1"/>
</dbReference>
<dbReference type="CDD" id="cd06127">
    <property type="entry name" value="DEDDh"/>
    <property type="match status" value="1"/>
</dbReference>
<dbReference type="GO" id="GO:0006308">
    <property type="term" value="P:DNA catabolic process"/>
    <property type="evidence" value="ECO:0007669"/>
    <property type="project" value="TreeGrafter"/>
</dbReference>
<dbReference type="Proteomes" id="UP000007494">
    <property type="component" value="Chromosome Ia"/>
</dbReference>
<evidence type="ECO:0000313" key="11">
    <source>
        <dbReference type="EMBL" id="CEL64288.1"/>
    </source>
</evidence>
<keyword evidence="6" id="KW-0460">Magnesium</keyword>
<dbReference type="OrthoDB" id="10250935at2759"/>
<evidence type="ECO:0000256" key="6">
    <source>
        <dbReference type="ARBA" id="ARBA00022842"/>
    </source>
</evidence>
<feature type="domain" description="Exonuclease" evidence="9">
    <location>
        <begin position="257"/>
        <end position="466"/>
    </location>
</feature>
<dbReference type="VEuPathDB" id="ToxoDB:NCLIV_001910"/>
<dbReference type="RefSeq" id="XP_003879738.1">
    <property type="nucleotide sequence ID" value="XM_003879689.1"/>
</dbReference>
<dbReference type="InParanoid" id="F0V7L2"/>
<dbReference type="GO" id="GO:0008296">
    <property type="term" value="F:3'-5'-DNA exonuclease activity"/>
    <property type="evidence" value="ECO:0007669"/>
    <property type="project" value="TreeGrafter"/>
</dbReference>
<proteinExistence type="inferred from homology"/>
<feature type="region of interest" description="Disordered" evidence="8">
    <location>
        <begin position="99"/>
        <end position="164"/>
    </location>
</feature>
<dbReference type="eggNOG" id="ENOG502T0RQ">
    <property type="taxonomic scope" value="Eukaryota"/>
</dbReference>
<dbReference type="EMBL" id="FR823380">
    <property type="protein sequence ID" value="CBZ49703.1"/>
    <property type="molecule type" value="Genomic_DNA"/>
</dbReference>
<keyword evidence="4" id="KW-0378">Hydrolase</keyword>
<dbReference type="OMA" id="CEITQIG"/>
<comment type="similarity">
    <text evidence="7">Belongs to the exonuclease superfamily. TREX family.</text>
</comment>
<organism evidence="10 12">
    <name type="scientific">Neospora caninum (strain Liverpool)</name>
    <dbReference type="NCBI Taxonomy" id="572307"/>
    <lineage>
        <taxon>Eukaryota</taxon>
        <taxon>Sar</taxon>
        <taxon>Alveolata</taxon>
        <taxon>Apicomplexa</taxon>
        <taxon>Conoidasida</taxon>
        <taxon>Coccidia</taxon>
        <taxon>Eucoccidiorida</taxon>
        <taxon>Eimeriorina</taxon>
        <taxon>Sarcocystidae</taxon>
        <taxon>Neospora</taxon>
    </lineage>
</organism>
<feature type="compositionally biased region" description="Basic and acidic residues" evidence="8">
    <location>
        <begin position="106"/>
        <end position="160"/>
    </location>
</feature>
<evidence type="ECO:0000256" key="7">
    <source>
        <dbReference type="ARBA" id="ARBA00025769"/>
    </source>
</evidence>
<dbReference type="Gene3D" id="3.30.420.10">
    <property type="entry name" value="Ribonuclease H-like superfamily/Ribonuclease H"/>
    <property type="match status" value="1"/>
</dbReference>